<proteinExistence type="predicted"/>
<dbReference type="SMART" id="SM00233">
    <property type="entry name" value="PH"/>
    <property type="match status" value="1"/>
</dbReference>
<dbReference type="Pfam" id="PF01852">
    <property type="entry name" value="START"/>
    <property type="match status" value="1"/>
</dbReference>
<dbReference type="GO" id="GO:0005783">
    <property type="term" value="C:endoplasmic reticulum"/>
    <property type="evidence" value="ECO:0007669"/>
    <property type="project" value="UniProtKB-SubCell"/>
</dbReference>
<keyword evidence="6" id="KW-1185">Reference proteome</keyword>
<accession>A0AAN9RL28</accession>
<evidence type="ECO:0000313" key="6">
    <source>
        <dbReference type="Proteomes" id="UP001386955"/>
    </source>
</evidence>
<protein>
    <recommendedName>
        <fullName evidence="7">Protein ENHANCED DISEASE RESISTANCE 2-like</fullName>
    </recommendedName>
</protein>
<dbReference type="InterPro" id="IPR002913">
    <property type="entry name" value="START_lipid-bd_dom"/>
</dbReference>
<evidence type="ECO:0000256" key="2">
    <source>
        <dbReference type="ARBA" id="ARBA00022824"/>
    </source>
</evidence>
<name>A0AAN9RL28_PSOTE</name>
<comment type="subcellular location">
    <subcellularLocation>
        <location evidence="1">Endoplasmic reticulum</location>
    </subcellularLocation>
</comment>
<dbReference type="PANTHER" id="PTHR12136:SF103">
    <property type="entry name" value="PROTEIN ENHANCED DISEASE RESISTANCE 2-LIKE"/>
    <property type="match status" value="1"/>
</dbReference>
<dbReference type="Gene3D" id="2.30.29.30">
    <property type="entry name" value="Pleckstrin-homology domain (PH domain)/Phosphotyrosine-binding domain (PTB)"/>
    <property type="match status" value="1"/>
</dbReference>
<gene>
    <name evidence="5" type="ORF">VNO78_33130</name>
</gene>
<evidence type="ECO:0000259" key="3">
    <source>
        <dbReference type="PROSITE" id="PS50003"/>
    </source>
</evidence>
<feature type="domain" description="START" evidence="4">
    <location>
        <begin position="85"/>
        <end position="258"/>
    </location>
</feature>
<dbReference type="SUPFAM" id="SSF50729">
    <property type="entry name" value="PH domain-like"/>
    <property type="match status" value="1"/>
</dbReference>
<sequence>MEGWLYVLATNSLGLHCSCKRYFILKEWFLRSFKHKPLSQMKEPNRSAIIDSSVQIIANGRDKINKKVFFIFTVYNVSNQRDQLKLAASSSEEAAEWIRSLKDAALKPWGNQPVMMAVGLVDGTSEDIFNTLVSRGSSRLEWDFCTDQGSVVDHIDDHTEIIHIKLCNDWLPRGMKPRDFVLRRKWRREDDGTYVLLFHSVYHKNCPPQKGYVRASLKSGGFVVTPVNQGEQSLVKHMLAIDWKYWKLYLRPSSATSLTIQMLERVAALRELFRAKSGNCSLGPTEMAVDIKNEIPAESSKIVEHELKGEAAGEISCCTNLTGLNDSEEFYDASEPENNDEFENEWHTAPLSEHQHLDVQRHYHSKMSSPTGLVKKSKDLSVQKKGYVDLQETSRENSVSCPYGVTLQKDSSYNLACSWDESDPSLFLIRGKTFLKDKMKVKANSTLMQMVGADWIRSNTQQHDICSSPSSILQVPGSCLYFIGLYYMLKTPLEDNLLFHSFVHGDDAFRNSRFKFIPYVSKGPWIMKQSVGNNACLLGKALDIHYIRGRNYLELDVNIGSSAVARGIDQPGS</sequence>
<dbReference type="CDD" id="cd00177">
    <property type="entry name" value="START"/>
    <property type="match status" value="1"/>
</dbReference>
<dbReference type="PROSITE" id="PS50848">
    <property type="entry name" value="START"/>
    <property type="match status" value="1"/>
</dbReference>
<dbReference type="Pfam" id="PF07059">
    <property type="entry name" value="EDR2_C"/>
    <property type="match status" value="1"/>
</dbReference>
<dbReference type="InterPro" id="IPR009769">
    <property type="entry name" value="EDR2_C"/>
</dbReference>
<comment type="caution">
    <text evidence="5">The sequence shown here is derived from an EMBL/GenBank/DDBJ whole genome shotgun (WGS) entry which is preliminary data.</text>
</comment>
<dbReference type="PROSITE" id="PS50003">
    <property type="entry name" value="PH_DOMAIN"/>
    <property type="match status" value="1"/>
</dbReference>
<dbReference type="SUPFAM" id="SSF55961">
    <property type="entry name" value="Bet v1-like"/>
    <property type="match status" value="1"/>
</dbReference>
<evidence type="ECO:0008006" key="7">
    <source>
        <dbReference type="Google" id="ProtNLM"/>
    </source>
</evidence>
<dbReference type="AlphaFoldDB" id="A0AAN9RL28"/>
<dbReference type="Gene3D" id="3.30.530.20">
    <property type="match status" value="1"/>
</dbReference>
<feature type="domain" description="PH" evidence="3">
    <location>
        <begin position="1"/>
        <end position="106"/>
    </location>
</feature>
<dbReference type="SMART" id="SM00234">
    <property type="entry name" value="START"/>
    <property type="match status" value="1"/>
</dbReference>
<dbReference type="InterPro" id="IPR023393">
    <property type="entry name" value="START-like_dom_sf"/>
</dbReference>
<dbReference type="InterPro" id="IPR001849">
    <property type="entry name" value="PH_domain"/>
</dbReference>
<evidence type="ECO:0000256" key="1">
    <source>
        <dbReference type="ARBA" id="ARBA00004240"/>
    </source>
</evidence>
<dbReference type="InterPro" id="IPR011993">
    <property type="entry name" value="PH-like_dom_sf"/>
</dbReference>
<evidence type="ECO:0000259" key="4">
    <source>
        <dbReference type="PROSITE" id="PS50848"/>
    </source>
</evidence>
<dbReference type="EMBL" id="JAYMYS010000009">
    <property type="protein sequence ID" value="KAK7380615.1"/>
    <property type="molecule type" value="Genomic_DNA"/>
</dbReference>
<dbReference type="InterPro" id="IPR045096">
    <property type="entry name" value="EDR2-like"/>
</dbReference>
<dbReference type="PANTHER" id="PTHR12136">
    <property type="entry name" value="ENHANCED DISEASE RESISTANCE-RELATED"/>
    <property type="match status" value="1"/>
</dbReference>
<organism evidence="5 6">
    <name type="scientific">Psophocarpus tetragonolobus</name>
    <name type="common">Winged bean</name>
    <name type="synonym">Dolichos tetragonolobus</name>
    <dbReference type="NCBI Taxonomy" id="3891"/>
    <lineage>
        <taxon>Eukaryota</taxon>
        <taxon>Viridiplantae</taxon>
        <taxon>Streptophyta</taxon>
        <taxon>Embryophyta</taxon>
        <taxon>Tracheophyta</taxon>
        <taxon>Spermatophyta</taxon>
        <taxon>Magnoliopsida</taxon>
        <taxon>eudicotyledons</taxon>
        <taxon>Gunneridae</taxon>
        <taxon>Pentapetalae</taxon>
        <taxon>rosids</taxon>
        <taxon>fabids</taxon>
        <taxon>Fabales</taxon>
        <taxon>Fabaceae</taxon>
        <taxon>Papilionoideae</taxon>
        <taxon>50 kb inversion clade</taxon>
        <taxon>NPAAA clade</taxon>
        <taxon>indigoferoid/millettioid clade</taxon>
        <taxon>Phaseoleae</taxon>
        <taxon>Psophocarpus</taxon>
    </lineage>
</organism>
<reference evidence="5 6" key="1">
    <citation type="submission" date="2024-01" db="EMBL/GenBank/DDBJ databases">
        <title>The genomes of 5 underutilized Papilionoideae crops provide insights into root nodulation and disease resistanc.</title>
        <authorList>
            <person name="Jiang F."/>
        </authorList>
    </citation>
    <scope>NUCLEOTIDE SEQUENCE [LARGE SCALE GENOMIC DNA]</scope>
    <source>
        <strain evidence="5">DUOXIRENSHENG_FW03</strain>
        <tissue evidence="5">Leaves</tissue>
    </source>
</reference>
<keyword evidence="2" id="KW-0256">Endoplasmic reticulum</keyword>
<evidence type="ECO:0000313" key="5">
    <source>
        <dbReference type="EMBL" id="KAK7380615.1"/>
    </source>
</evidence>
<dbReference type="GO" id="GO:0008289">
    <property type="term" value="F:lipid binding"/>
    <property type="evidence" value="ECO:0007669"/>
    <property type="project" value="InterPro"/>
</dbReference>
<dbReference type="Pfam" id="PF00169">
    <property type="entry name" value="PH"/>
    <property type="match status" value="1"/>
</dbReference>
<dbReference type="Proteomes" id="UP001386955">
    <property type="component" value="Unassembled WGS sequence"/>
</dbReference>